<feature type="domain" description="DUF4377" evidence="1">
    <location>
        <begin position="50"/>
        <end position="113"/>
    </location>
</feature>
<proteinExistence type="predicted"/>
<reference evidence="13 14" key="2">
    <citation type="journal article" date="2019" name="Nat. Med.">
        <title>A library of human gut bacterial isolates paired with longitudinal multiomics data enables mechanistic microbiome research.</title>
        <authorList>
            <person name="Poyet M."/>
            <person name="Groussin M."/>
            <person name="Gibbons S.M."/>
            <person name="Avila-Pacheco J."/>
            <person name="Jiang X."/>
            <person name="Kearney S.M."/>
            <person name="Perrotta A.R."/>
            <person name="Berdy B."/>
            <person name="Zhao S."/>
            <person name="Lieberman T.D."/>
            <person name="Swanson P.K."/>
            <person name="Smith M."/>
            <person name="Roesemann S."/>
            <person name="Alexander J.E."/>
            <person name="Rich S.A."/>
            <person name="Livny J."/>
            <person name="Vlamakis H."/>
            <person name="Clish C."/>
            <person name="Bullock K."/>
            <person name="Deik A."/>
            <person name="Scott J."/>
            <person name="Pierce K.A."/>
            <person name="Xavier R.J."/>
            <person name="Alm E.J."/>
        </authorList>
    </citation>
    <scope>NUCLEOTIDE SEQUENCE [LARGE SCALE GENOMIC DNA]</scope>
    <source>
        <strain evidence="5 16">BIOML-A21</strain>
        <strain evidence="2 15">BIOML-A36</strain>
        <strain evidence="4 14">BIOML-A37</strain>
        <strain evidence="3 13">BIOML-A38</strain>
    </source>
</reference>
<organism evidence="7 10">
    <name type="scientific">Bacteroides uniformis</name>
    <dbReference type="NCBI Taxonomy" id="820"/>
    <lineage>
        <taxon>Bacteria</taxon>
        <taxon>Pseudomonadati</taxon>
        <taxon>Bacteroidota</taxon>
        <taxon>Bacteroidia</taxon>
        <taxon>Bacteroidales</taxon>
        <taxon>Bacteroidaceae</taxon>
        <taxon>Bacteroides</taxon>
    </lineage>
</organism>
<comment type="caution">
    <text evidence="7">The sequence shown here is derived from an EMBL/GenBank/DDBJ whole genome shotgun (WGS) entry which is preliminary data.</text>
</comment>
<evidence type="ECO:0000313" key="15">
    <source>
        <dbReference type="Proteomes" id="UP000441711"/>
    </source>
</evidence>
<dbReference type="Proteomes" id="UP000285343">
    <property type="component" value="Unassembled WGS sequence"/>
</dbReference>
<dbReference type="Pfam" id="PF14302">
    <property type="entry name" value="DUF4377"/>
    <property type="match status" value="1"/>
</dbReference>
<evidence type="ECO:0000313" key="6">
    <source>
        <dbReference type="EMBL" id="MDC1900978.1"/>
    </source>
</evidence>
<dbReference type="Proteomes" id="UP000438773">
    <property type="component" value="Unassembled WGS sequence"/>
</dbReference>
<dbReference type="EMBL" id="WCUQ01000009">
    <property type="protein sequence ID" value="KAB4122856.1"/>
    <property type="molecule type" value="Genomic_DNA"/>
</dbReference>
<evidence type="ECO:0000313" key="16">
    <source>
        <dbReference type="Proteomes" id="UP000442334"/>
    </source>
</evidence>
<evidence type="ECO:0000313" key="2">
    <source>
        <dbReference type="EMBL" id="KAB4108430.1"/>
    </source>
</evidence>
<evidence type="ECO:0000313" key="14">
    <source>
        <dbReference type="Proteomes" id="UP000438773"/>
    </source>
</evidence>
<dbReference type="InterPro" id="IPR025485">
    <property type="entry name" value="DUF4377"/>
</dbReference>
<evidence type="ECO:0000313" key="8">
    <source>
        <dbReference type="EMBL" id="RGV41490.1"/>
    </source>
</evidence>
<evidence type="ECO:0000313" key="10">
    <source>
        <dbReference type="Proteomes" id="UP000260759"/>
    </source>
</evidence>
<gene>
    <name evidence="9" type="ORF">DW873_08830</name>
    <name evidence="8" type="ORF">DWW14_11445</name>
    <name evidence="7" type="ORF">DXB37_08015</name>
    <name evidence="5" type="ORF">GAQ34_19580</name>
    <name evidence="2" type="ORF">GAQ70_15260</name>
    <name evidence="3" type="ORF">GAQ72_01485</name>
    <name evidence="4" type="ORF">GAQ75_15965</name>
    <name evidence="6" type="ORF">POZ10_10130</name>
</gene>
<dbReference type="EMBL" id="WCUA01000030">
    <property type="protein sequence ID" value="KAB4181967.1"/>
    <property type="molecule type" value="Genomic_DNA"/>
</dbReference>
<dbReference type="Proteomes" id="UP000441711">
    <property type="component" value="Unassembled WGS sequence"/>
</dbReference>
<dbReference type="RefSeq" id="WP_055288274.1">
    <property type="nucleotide sequence ID" value="NZ_CAKOCG010000001.1"/>
</dbReference>
<evidence type="ECO:0000313" key="3">
    <source>
        <dbReference type="EMBL" id="KAB4119167.1"/>
    </source>
</evidence>
<dbReference type="EMBL" id="QSVA01000005">
    <property type="protein sequence ID" value="RGN95099.1"/>
    <property type="molecule type" value="Genomic_DNA"/>
</dbReference>
<dbReference type="Proteomes" id="UP000434462">
    <property type="component" value="Unassembled WGS sequence"/>
</dbReference>
<dbReference type="Proteomes" id="UP000286114">
    <property type="component" value="Unassembled WGS sequence"/>
</dbReference>
<dbReference type="Proteomes" id="UP000260759">
    <property type="component" value="Unassembled WGS sequence"/>
</dbReference>
<dbReference type="EMBL" id="QRZC01000014">
    <property type="protein sequence ID" value="RGV41490.1"/>
    <property type="molecule type" value="Genomic_DNA"/>
</dbReference>
<reference evidence="6" key="3">
    <citation type="submission" date="2022-10" db="EMBL/GenBank/DDBJ databases">
        <title>Human gut microbiome strain richness.</title>
        <authorList>
            <person name="Chen-Liaw A."/>
        </authorList>
    </citation>
    <scope>NUCLEOTIDE SEQUENCE</scope>
    <source>
        <strain evidence="6">1001713st1_F9_1001713B170221_170320</strain>
    </source>
</reference>
<sequence length="117" mass="13585">MKKILLTLLIYIAYCIFVQCENDKLQESLVIATILSKTVNTVDPITLNENKKMQLLEENSNEIVLLSLNAIKEFTYQEGYEYKLSLLKTKIEKPEYIVDAPSFEYKLLNTISKMKVE</sequence>
<dbReference type="Proteomes" id="UP001222603">
    <property type="component" value="Unassembled WGS sequence"/>
</dbReference>
<evidence type="ECO:0000313" key="12">
    <source>
        <dbReference type="Proteomes" id="UP000286114"/>
    </source>
</evidence>
<dbReference type="EMBL" id="WCUP01000010">
    <property type="protein sequence ID" value="KAB4108430.1"/>
    <property type="molecule type" value="Genomic_DNA"/>
</dbReference>
<accession>A0A3E5F1E6</accession>
<dbReference type="Proteomes" id="UP000442334">
    <property type="component" value="Unassembled WGS sequence"/>
</dbReference>
<dbReference type="EMBL" id="JAQNSI010000287">
    <property type="protein sequence ID" value="MDC1900978.1"/>
    <property type="molecule type" value="Genomic_DNA"/>
</dbReference>
<evidence type="ECO:0000313" key="4">
    <source>
        <dbReference type="EMBL" id="KAB4122856.1"/>
    </source>
</evidence>
<dbReference type="AlphaFoldDB" id="A0A3E5F1E6"/>
<protein>
    <submittedName>
        <fullName evidence="7">DUF4377 domain-containing protein</fullName>
    </submittedName>
</protein>
<evidence type="ECO:0000313" key="7">
    <source>
        <dbReference type="EMBL" id="RGN95099.1"/>
    </source>
</evidence>
<reference evidence="10 11" key="1">
    <citation type="submission" date="2018-08" db="EMBL/GenBank/DDBJ databases">
        <title>A genome reference for cultivated species of the human gut microbiota.</title>
        <authorList>
            <person name="Zou Y."/>
            <person name="Xue W."/>
            <person name="Luo G."/>
        </authorList>
    </citation>
    <scope>NUCLEOTIDE SEQUENCE [LARGE SCALE GENOMIC DNA]</scope>
    <source>
        <strain evidence="8 11">AF14-42</strain>
        <strain evidence="9 12">AM39-1</strain>
        <strain evidence="7 10">OM03-4</strain>
    </source>
</reference>
<evidence type="ECO:0000313" key="9">
    <source>
        <dbReference type="EMBL" id="RHB74146.1"/>
    </source>
</evidence>
<name>A0A3E5F1E6_BACUN</name>
<evidence type="ECO:0000313" key="11">
    <source>
        <dbReference type="Proteomes" id="UP000285343"/>
    </source>
</evidence>
<dbReference type="EMBL" id="WCUR01000003">
    <property type="protein sequence ID" value="KAB4119167.1"/>
    <property type="molecule type" value="Genomic_DNA"/>
</dbReference>
<evidence type="ECO:0000313" key="5">
    <source>
        <dbReference type="EMBL" id="KAB4181967.1"/>
    </source>
</evidence>
<dbReference type="EMBL" id="QSHA01000005">
    <property type="protein sequence ID" value="RHB74146.1"/>
    <property type="molecule type" value="Genomic_DNA"/>
</dbReference>
<evidence type="ECO:0000259" key="1">
    <source>
        <dbReference type="Pfam" id="PF14302"/>
    </source>
</evidence>
<evidence type="ECO:0000313" key="13">
    <source>
        <dbReference type="Proteomes" id="UP000434462"/>
    </source>
</evidence>